<evidence type="ECO:0000313" key="2">
    <source>
        <dbReference type="Proteomes" id="UP000699042"/>
    </source>
</evidence>
<keyword evidence="2" id="KW-1185">Reference proteome</keyword>
<dbReference type="Proteomes" id="UP000699042">
    <property type="component" value="Unassembled WGS sequence"/>
</dbReference>
<accession>A0A9P7RIY5</accession>
<comment type="caution">
    <text evidence="1">The sequence shown here is derived from an EMBL/GenBank/DDBJ whole genome shotgun (WGS) entry which is preliminary data.</text>
</comment>
<organism evidence="1 2">
    <name type="scientific">Colletotrichum scovillei</name>
    <dbReference type="NCBI Taxonomy" id="1209932"/>
    <lineage>
        <taxon>Eukaryota</taxon>
        <taxon>Fungi</taxon>
        <taxon>Dikarya</taxon>
        <taxon>Ascomycota</taxon>
        <taxon>Pezizomycotina</taxon>
        <taxon>Sordariomycetes</taxon>
        <taxon>Hypocreomycetidae</taxon>
        <taxon>Glomerellales</taxon>
        <taxon>Glomerellaceae</taxon>
        <taxon>Colletotrichum</taxon>
        <taxon>Colletotrichum acutatum species complex</taxon>
    </lineage>
</organism>
<proteinExistence type="predicted"/>
<evidence type="ECO:0000313" key="1">
    <source>
        <dbReference type="EMBL" id="KAG7059241.1"/>
    </source>
</evidence>
<dbReference type="EMBL" id="JAESDN010000001">
    <property type="protein sequence ID" value="KAG7059241.1"/>
    <property type="molecule type" value="Genomic_DNA"/>
</dbReference>
<name>A0A9P7RIY5_9PEZI</name>
<sequence>MSMPHLCFDLLPKAPFAKKRRAQPKSGINFRLSSWLSATSQTQSQCQSDSSTLTTTAH</sequence>
<reference evidence="1" key="1">
    <citation type="submission" date="2021-05" db="EMBL/GenBank/DDBJ databases">
        <title>Comparative genomics of three Colletotrichum scovillei strains and genetic complementation revealed genes involved fungal growth and virulence on chili pepper.</title>
        <authorList>
            <person name="Hsieh D.-K."/>
            <person name="Chuang S.-C."/>
            <person name="Chen C.-Y."/>
            <person name="Chao Y.-T."/>
            <person name="Lu M.-Y.J."/>
            <person name="Lee M.-H."/>
            <person name="Shih M.-C."/>
        </authorList>
    </citation>
    <scope>NUCLEOTIDE SEQUENCE</scope>
    <source>
        <strain evidence="1">Coll-153</strain>
    </source>
</reference>
<gene>
    <name evidence="1" type="ORF">JMJ77_006607</name>
</gene>
<dbReference type="AlphaFoldDB" id="A0A9P7RIY5"/>
<protein>
    <submittedName>
        <fullName evidence="1">Uncharacterized protein</fullName>
    </submittedName>
</protein>